<dbReference type="Pfam" id="PF13155">
    <property type="entry name" value="Toprim_2"/>
    <property type="match status" value="1"/>
</dbReference>
<dbReference type="Gene3D" id="3.90.980.10">
    <property type="entry name" value="DNA primase, catalytic core, N-terminal domain"/>
    <property type="match status" value="1"/>
</dbReference>
<evidence type="ECO:0000313" key="15">
    <source>
        <dbReference type="EMBL" id="GAA0341226.1"/>
    </source>
</evidence>
<evidence type="ECO:0000256" key="13">
    <source>
        <dbReference type="PIRNR" id="PIRNR002811"/>
    </source>
</evidence>
<dbReference type="InterPro" id="IPR019475">
    <property type="entry name" value="DNA_primase_DnaB-bd"/>
</dbReference>
<evidence type="ECO:0000256" key="11">
    <source>
        <dbReference type="ARBA" id="ARBA00023163"/>
    </source>
</evidence>
<evidence type="ECO:0000256" key="10">
    <source>
        <dbReference type="ARBA" id="ARBA00023125"/>
    </source>
</evidence>
<comment type="domain">
    <text evidence="12">Contains an N-terminal zinc-binding domain, a central core domain that contains the primase activity, and a C-terminal DnaB-binding domain.</text>
</comment>
<evidence type="ECO:0000259" key="14">
    <source>
        <dbReference type="PROSITE" id="PS50880"/>
    </source>
</evidence>
<organism evidence="15 16">
    <name type="scientific">Bacillus carboniphilus</name>
    <dbReference type="NCBI Taxonomy" id="86663"/>
    <lineage>
        <taxon>Bacteria</taxon>
        <taxon>Bacillati</taxon>
        <taxon>Bacillota</taxon>
        <taxon>Bacilli</taxon>
        <taxon>Bacillales</taxon>
        <taxon>Bacillaceae</taxon>
        <taxon>Bacillus</taxon>
    </lineage>
</organism>
<dbReference type="SUPFAM" id="SSF56731">
    <property type="entry name" value="DNA primase core"/>
    <property type="match status" value="1"/>
</dbReference>
<dbReference type="Gene3D" id="3.40.1360.10">
    <property type="match status" value="1"/>
</dbReference>
<dbReference type="InterPro" id="IPR006171">
    <property type="entry name" value="TOPRIM_dom"/>
</dbReference>
<evidence type="ECO:0000313" key="16">
    <source>
        <dbReference type="Proteomes" id="UP001500782"/>
    </source>
</evidence>
<keyword evidence="5 12" id="KW-0235">DNA replication</keyword>
<dbReference type="PROSITE" id="PS50880">
    <property type="entry name" value="TOPRIM"/>
    <property type="match status" value="1"/>
</dbReference>
<keyword evidence="11 12" id="KW-0804">Transcription</keyword>
<sequence>MSERLSDELINDLRASVDIVDVISEYVQLKKKGRNYFGLCPFHGENTPSFSVAPDKQIYRCFGCGAGGNVFSFLMDLEGLSFIEVVQLLAERTGKEIPNLSSVNENKNPRSEKEQKLFELHELLNKFYHHLLVNTKEGQKALSYLENRGITTEAIQSFQLGYAPGSWDFVKNYLEKKGYSTSLLEESGIIVRSSQGDKTFDRFRDRIMFPIHDHSGNTVAFSGRVIESSDNEPKFINSPETPIFKKGNLFFNYHRARAEIRKKDSCILFEGYADVISAYNAGIKHVLATMGTSLSDEHIRILKRNVNTVLLCFDADNAGVEAAYRAGNLLESNAISVRIASIPNKLDPDEYIRQFGGDRFQGEVIDRSQTFMSFKLSYFRRGKNLTNEGERLLYIEEILKEISKLNSAIEKDHYLRQIANDFSLSLDALKEQENQYSSQYNKRIKQKQQHQKPVPESVPVYSKKEKRLNPAYVTAERMLIAYMLQNDQLVWDVQRSLQNQTLNIDEHQAIFTYLSAYYEEGNTPNVSQFLDFVKDQTIKRLVTEISLIETQEEISPQELNDYIMQVLKHKKLLMIREKEREEREAESAKDYVKAATIAMEILQLRKTL</sequence>
<comment type="catalytic activity">
    <reaction evidence="12">
        <text>ssDNA + n NTP = ssDNA/pppN(pN)n-1 hybrid + (n-1) diphosphate.</text>
        <dbReference type="EC" id="2.7.7.101"/>
    </reaction>
</comment>
<keyword evidence="10 12" id="KW-0238">DNA-binding</keyword>
<keyword evidence="6 12" id="KW-0479">Metal-binding</keyword>
<keyword evidence="4 12" id="KW-0548">Nucleotidyltransferase</keyword>
<evidence type="ECO:0000256" key="4">
    <source>
        <dbReference type="ARBA" id="ARBA00022695"/>
    </source>
</evidence>
<dbReference type="Proteomes" id="UP001500782">
    <property type="component" value="Unassembled WGS sequence"/>
</dbReference>
<evidence type="ECO:0000256" key="9">
    <source>
        <dbReference type="ARBA" id="ARBA00022842"/>
    </source>
</evidence>
<keyword evidence="3 12" id="KW-0808">Transferase</keyword>
<proteinExistence type="inferred from homology"/>
<dbReference type="InterPro" id="IPR013264">
    <property type="entry name" value="DNAG_N"/>
</dbReference>
<dbReference type="EMBL" id="BAAADJ010000059">
    <property type="protein sequence ID" value="GAA0341226.1"/>
    <property type="molecule type" value="Genomic_DNA"/>
</dbReference>
<dbReference type="InterPro" id="IPR036185">
    <property type="entry name" value="DNA_heli_DnaB-like_N_sf"/>
</dbReference>
<dbReference type="NCBIfam" id="TIGR01391">
    <property type="entry name" value="dnaG"/>
    <property type="match status" value="1"/>
</dbReference>
<evidence type="ECO:0000256" key="3">
    <source>
        <dbReference type="ARBA" id="ARBA00022679"/>
    </source>
</evidence>
<keyword evidence="8 12" id="KW-0862">Zinc</keyword>
<evidence type="ECO:0000256" key="12">
    <source>
        <dbReference type="HAMAP-Rule" id="MF_00974"/>
    </source>
</evidence>
<dbReference type="PIRSF" id="PIRSF002811">
    <property type="entry name" value="DnaG"/>
    <property type="match status" value="1"/>
</dbReference>
<dbReference type="Pfam" id="PF08275">
    <property type="entry name" value="DNAG_N"/>
    <property type="match status" value="1"/>
</dbReference>
<evidence type="ECO:0000256" key="8">
    <source>
        <dbReference type="ARBA" id="ARBA00022833"/>
    </source>
</evidence>
<comment type="function">
    <text evidence="12 13">RNA polymerase that catalyzes the synthesis of short RNA molecules used as primers for DNA polymerase during DNA replication.</text>
</comment>
<dbReference type="InterPro" id="IPR034151">
    <property type="entry name" value="TOPRIM_DnaG_bac"/>
</dbReference>
<evidence type="ECO:0000256" key="7">
    <source>
        <dbReference type="ARBA" id="ARBA00022771"/>
    </source>
</evidence>
<keyword evidence="2 12" id="KW-0639">Primosome</keyword>
<evidence type="ECO:0000256" key="6">
    <source>
        <dbReference type="ARBA" id="ARBA00022723"/>
    </source>
</evidence>
<comment type="similarity">
    <text evidence="12 13">Belongs to the DnaG primase family.</text>
</comment>
<dbReference type="SMART" id="SM00400">
    <property type="entry name" value="ZnF_CHCC"/>
    <property type="match status" value="1"/>
</dbReference>
<dbReference type="Pfam" id="PF10410">
    <property type="entry name" value="DnaB_bind"/>
    <property type="match status" value="1"/>
</dbReference>
<keyword evidence="1 12" id="KW-0240">DNA-directed RNA polymerase</keyword>
<dbReference type="EC" id="2.7.7.101" evidence="12"/>
<dbReference type="SUPFAM" id="SSF48024">
    <property type="entry name" value="N-terminal domain of DnaB helicase"/>
    <property type="match status" value="1"/>
</dbReference>
<dbReference type="Gene3D" id="6.10.140.360">
    <property type="match status" value="1"/>
</dbReference>
<evidence type="ECO:0000256" key="2">
    <source>
        <dbReference type="ARBA" id="ARBA00022515"/>
    </source>
</evidence>
<dbReference type="InterPro" id="IPR030846">
    <property type="entry name" value="DnaG_bac"/>
</dbReference>
<dbReference type="InterPro" id="IPR016136">
    <property type="entry name" value="DNA_helicase_N/primase_C"/>
</dbReference>
<dbReference type="InterPro" id="IPR002694">
    <property type="entry name" value="Znf_CHC2"/>
</dbReference>
<dbReference type="SMART" id="SM00493">
    <property type="entry name" value="TOPRIM"/>
    <property type="match status" value="1"/>
</dbReference>
<dbReference type="InterPro" id="IPR036977">
    <property type="entry name" value="DNA_primase_Znf_CHC2"/>
</dbReference>
<dbReference type="InterPro" id="IPR050219">
    <property type="entry name" value="DnaG_primase"/>
</dbReference>
<accession>A0ABN0WLG6</accession>
<dbReference type="SUPFAM" id="SSF57783">
    <property type="entry name" value="Zinc beta-ribbon"/>
    <property type="match status" value="1"/>
</dbReference>
<dbReference type="PANTHER" id="PTHR30313:SF2">
    <property type="entry name" value="DNA PRIMASE"/>
    <property type="match status" value="1"/>
</dbReference>
<dbReference type="HAMAP" id="MF_00974">
    <property type="entry name" value="DNA_primase_DnaG"/>
    <property type="match status" value="1"/>
</dbReference>
<evidence type="ECO:0000256" key="5">
    <source>
        <dbReference type="ARBA" id="ARBA00022705"/>
    </source>
</evidence>
<keyword evidence="7 12" id="KW-0863">Zinc-finger</keyword>
<comment type="subunit">
    <text evidence="12">Monomer. Interacts with DnaB.</text>
</comment>
<keyword evidence="9" id="KW-0460">Magnesium</keyword>
<feature type="domain" description="Toprim" evidence="14">
    <location>
        <begin position="264"/>
        <end position="345"/>
    </location>
</feature>
<evidence type="ECO:0000256" key="1">
    <source>
        <dbReference type="ARBA" id="ARBA00022478"/>
    </source>
</evidence>
<reference evidence="15 16" key="1">
    <citation type="journal article" date="2019" name="Int. J. Syst. Evol. Microbiol.">
        <title>The Global Catalogue of Microorganisms (GCM) 10K type strain sequencing project: providing services to taxonomists for standard genome sequencing and annotation.</title>
        <authorList>
            <consortium name="The Broad Institute Genomics Platform"/>
            <consortium name="The Broad Institute Genome Sequencing Center for Infectious Disease"/>
            <person name="Wu L."/>
            <person name="Ma J."/>
        </authorList>
    </citation>
    <scope>NUCLEOTIDE SEQUENCE [LARGE SCALE GENOMIC DNA]</scope>
    <source>
        <strain evidence="15 16">JCM 9731</strain>
    </source>
</reference>
<dbReference type="Pfam" id="PF01807">
    <property type="entry name" value="Zn_ribbon_DnaG"/>
    <property type="match status" value="1"/>
</dbReference>
<comment type="cofactor">
    <cofactor evidence="12 13">
        <name>Zn(2+)</name>
        <dbReference type="ChEBI" id="CHEBI:29105"/>
    </cofactor>
    <text evidence="12 13">Binds 1 zinc ion per monomer.</text>
</comment>
<dbReference type="InterPro" id="IPR037068">
    <property type="entry name" value="DNA_primase_core_N_sf"/>
</dbReference>
<keyword evidence="16" id="KW-1185">Reference proteome</keyword>
<dbReference type="CDD" id="cd03364">
    <property type="entry name" value="TOPRIM_DnaG_primases"/>
    <property type="match status" value="1"/>
</dbReference>
<dbReference type="Gene3D" id="1.10.860.10">
    <property type="entry name" value="DNAb Helicase, Chain A"/>
    <property type="match status" value="1"/>
</dbReference>
<dbReference type="InterPro" id="IPR006295">
    <property type="entry name" value="DNA_primase_DnaG"/>
</dbReference>
<name>A0ABN0WLG6_9BACI</name>
<comment type="caution">
    <text evidence="15">The sequence shown here is derived from an EMBL/GenBank/DDBJ whole genome shotgun (WGS) entry which is preliminary data.</text>
</comment>
<dbReference type="PANTHER" id="PTHR30313">
    <property type="entry name" value="DNA PRIMASE"/>
    <property type="match status" value="1"/>
</dbReference>
<protein>
    <recommendedName>
        <fullName evidence="12 13">DNA primase</fullName>
        <ecNumber evidence="12">2.7.7.101</ecNumber>
    </recommendedName>
</protein>
<dbReference type="RefSeq" id="WP_343801781.1">
    <property type="nucleotide sequence ID" value="NZ_BAAADJ010000059.1"/>
</dbReference>
<feature type="zinc finger region" description="CHC2-type" evidence="12">
    <location>
        <begin position="40"/>
        <end position="64"/>
    </location>
</feature>
<gene>
    <name evidence="12 15" type="primary">dnaG</name>
    <name evidence="15" type="ORF">GCM10008967_34490</name>
</gene>
<dbReference type="Gene3D" id="3.90.580.10">
    <property type="entry name" value="Zinc finger, CHC2-type domain"/>
    <property type="match status" value="1"/>
</dbReference>